<gene>
    <name evidence="1" type="ORF">NDU88_004375</name>
</gene>
<proteinExistence type="predicted"/>
<comment type="caution">
    <text evidence="1">The sequence shown here is derived from an EMBL/GenBank/DDBJ whole genome shotgun (WGS) entry which is preliminary data.</text>
</comment>
<reference evidence="1" key="1">
    <citation type="journal article" date="2022" name="bioRxiv">
        <title>Sequencing and chromosome-scale assembly of the giantPleurodeles waltlgenome.</title>
        <authorList>
            <person name="Brown T."/>
            <person name="Elewa A."/>
            <person name="Iarovenko S."/>
            <person name="Subramanian E."/>
            <person name="Araus A.J."/>
            <person name="Petzold A."/>
            <person name="Susuki M."/>
            <person name="Suzuki K.-i.T."/>
            <person name="Hayashi T."/>
            <person name="Toyoda A."/>
            <person name="Oliveira C."/>
            <person name="Osipova E."/>
            <person name="Leigh N.D."/>
            <person name="Simon A."/>
            <person name="Yun M.H."/>
        </authorList>
    </citation>
    <scope>NUCLEOTIDE SEQUENCE</scope>
    <source>
        <strain evidence="1">20211129_DDA</strain>
        <tissue evidence="1">Liver</tissue>
    </source>
</reference>
<sequence>MLLTQLGSPISEWTAGDCHSHPAAGPGLWSTAADKKIPPFVRKNDLPSACVEVGYQLGNYYGMVTRASALLVACLWIHKSSMVPQNVDIRTLWFFRSRDWGGSMQLDLRILNFS</sequence>
<dbReference type="Proteomes" id="UP001066276">
    <property type="component" value="Chromosome 5"/>
</dbReference>
<dbReference type="EMBL" id="JANPWB010000009">
    <property type="protein sequence ID" value="KAJ1151595.1"/>
    <property type="molecule type" value="Genomic_DNA"/>
</dbReference>
<accession>A0AAV7RLD4</accession>
<keyword evidence="2" id="KW-1185">Reference proteome</keyword>
<name>A0AAV7RLD4_PLEWA</name>
<evidence type="ECO:0000313" key="1">
    <source>
        <dbReference type="EMBL" id="KAJ1151595.1"/>
    </source>
</evidence>
<dbReference type="AlphaFoldDB" id="A0AAV7RLD4"/>
<protein>
    <submittedName>
        <fullName evidence="1">Uncharacterized protein</fullName>
    </submittedName>
</protein>
<evidence type="ECO:0000313" key="2">
    <source>
        <dbReference type="Proteomes" id="UP001066276"/>
    </source>
</evidence>
<organism evidence="1 2">
    <name type="scientific">Pleurodeles waltl</name>
    <name type="common">Iberian ribbed newt</name>
    <dbReference type="NCBI Taxonomy" id="8319"/>
    <lineage>
        <taxon>Eukaryota</taxon>
        <taxon>Metazoa</taxon>
        <taxon>Chordata</taxon>
        <taxon>Craniata</taxon>
        <taxon>Vertebrata</taxon>
        <taxon>Euteleostomi</taxon>
        <taxon>Amphibia</taxon>
        <taxon>Batrachia</taxon>
        <taxon>Caudata</taxon>
        <taxon>Salamandroidea</taxon>
        <taxon>Salamandridae</taxon>
        <taxon>Pleurodelinae</taxon>
        <taxon>Pleurodeles</taxon>
    </lineage>
</organism>